<accession>A0ABV6TW54</accession>
<gene>
    <name evidence="1" type="ORF">ACFH04_40795</name>
</gene>
<name>A0ABV6TW54_9ACTN</name>
<dbReference type="RefSeq" id="WP_394323978.1">
    <property type="nucleotide sequence ID" value="NZ_JBHMQV010000009.1"/>
</dbReference>
<dbReference type="EMBL" id="JBHMQV010000009">
    <property type="protein sequence ID" value="MFC0850016.1"/>
    <property type="molecule type" value="Genomic_DNA"/>
</dbReference>
<comment type="caution">
    <text evidence="1">The sequence shown here is derived from an EMBL/GenBank/DDBJ whole genome shotgun (WGS) entry which is preliminary data.</text>
</comment>
<reference evidence="1 2" key="1">
    <citation type="submission" date="2024-09" db="EMBL/GenBank/DDBJ databases">
        <authorList>
            <person name="Sun Q."/>
            <person name="Mori K."/>
        </authorList>
    </citation>
    <scope>NUCLEOTIDE SEQUENCE [LARGE SCALE GENOMIC DNA]</scope>
    <source>
        <strain evidence="1 2">JCM 4557</strain>
    </source>
</reference>
<dbReference type="Proteomes" id="UP001589887">
    <property type="component" value="Unassembled WGS sequence"/>
</dbReference>
<evidence type="ECO:0000313" key="1">
    <source>
        <dbReference type="EMBL" id="MFC0850016.1"/>
    </source>
</evidence>
<evidence type="ECO:0000313" key="2">
    <source>
        <dbReference type="Proteomes" id="UP001589887"/>
    </source>
</evidence>
<proteinExistence type="predicted"/>
<sequence length="90" mass="10171">MPRSPHPARPAPWPHTKEQHTMEHHIVAEMTEPGGSTLKEWHMVRTGQSVSMCGRDLDMNQSQLPSDAWGTEQARPFCHTCGALFLREVP</sequence>
<organism evidence="1 2">
    <name type="scientific">Streptomyces noboritoensis</name>
    <dbReference type="NCBI Taxonomy" id="67337"/>
    <lineage>
        <taxon>Bacteria</taxon>
        <taxon>Bacillati</taxon>
        <taxon>Actinomycetota</taxon>
        <taxon>Actinomycetes</taxon>
        <taxon>Kitasatosporales</taxon>
        <taxon>Streptomycetaceae</taxon>
        <taxon>Streptomyces</taxon>
    </lineage>
</organism>
<protein>
    <submittedName>
        <fullName evidence="1">Uncharacterized protein</fullName>
    </submittedName>
</protein>
<keyword evidence="2" id="KW-1185">Reference proteome</keyword>